<evidence type="ECO:0008006" key="4">
    <source>
        <dbReference type="Google" id="ProtNLM"/>
    </source>
</evidence>
<dbReference type="AlphaFoldDB" id="A0A8S1JQY0"/>
<reference evidence="2" key="1">
    <citation type="submission" date="2021-01" db="EMBL/GenBank/DDBJ databases">
        <authorList>
            <consortium name="Genoscope - CEA"/>
            <person name="William W."/>
        </authorList>
    </citation>
    <scope>NUCLEOTIDE SEQUENCE</scope>
</reference>
<keyword evidence="3" id="KW-1185">Reference proteome</keyword>
<dbReference type="Proteomes" id="UP000688137">
    <property type="component" value="Unassembled WGS sequence"/>
</dbReference>
<evidence type="ECO:0000313" key="2">
    <source>
        <dbReference type="EMBL" id="CAD8044571.1"/>
    </source>
</evidence>
<feature type="transmembrane region" description="Helical" evidence="1">
    <location>
        <begin position="70"/>
        <end position="91"/>
    </location>
</feature>
<sequence>MCLEFGIQKCNQIVKIEQQILDIDILDKLIRKFQEFCYKMTIYKSIIWIIGEKCFTYNWMIKKTKIANQIVVNIISNTNILIFILKIIIYMDIIEKLSLYNNILCNFQFEVKRKNFLRRRQQSYTKQQDYSNRINILYSVVITQKLRFVKYQQEYVKWSYKTYFISISIIIDLIYDCKCRGGQCNQKKFVMLKGKMNQKYGYFRPFSNIVQFQVEIRKQKYQLL</sequence>
<comment type="caution">
    <text evidence="2">The sequence shown here is derived from an EMBL/GenBank/DDBJ whole genome shotgun (WGS) entry which is preliminary data.</text>
</comment>
<keyword evidence="1" id="KW-0472">Membrane</keyword>
<name>A0A8S1JQY0_PARPR</name>
<dbReference type="EMBL" id="CAJJDM010000004">
    <property type="protein sequence ID" value="CAD8044571.1"/>
    <property type="molecule type" value="Genomic_DNA"/>
</dbReference>
<gene>
    <name evidence="2" type="ORF">PPRIM_AZ9-3.1.T0080135</name>
</gene>
<keyword evidence="1" id="KW-1133">Transmembrane helix</keyword>
<accession>A0A8S1JQY0</accession>
<organism evidence="2 3">
    <name type="scientific">Paramecium primaurelia</name>
    <dbReference type="NCBI Taxonomy" id="5886"/>
    <lineage>
        <taxon>Eukaryota</taxon>
        <taxon>Sar</taxon>
        <taxon>Alveolata</taxon>
        <taxon>Ciliophora</taxon>
        <taxon>Intramacronucleata</taxon>
        <taxon>Oligohymenophorea</taxon>
        <taxon>Peniculida</taxon>
        <taxon>Parameciidae</taxon>
        <taxon>Paramecium</taxon>
    </lineage>
</organism>
<protein>
    <recommendedName>
        <fullName evidence="4">Transmembrane protein</fullName>
    </recommendedName>
</protein>
<keyword evidence="1" id="KW-0812">Transmembrane</keyword>
<proteinExistence type="predicted"/>
<evidence type="ECO:0000313" key="3">
    <source>
        <dbReference type="Proteomes" id="UP000688137"/>
    </source>
</evidence>
<evidence type="ECO:0000256" key="1">
    <source>
        <dbReference type="SAM" id="Phobius"/>
    </source>
</evidence>